<dbReference type="InterPro" id="IPR001264">
    <property type="entry name" value="Glyco_trans_51"/>
</dbReference>
<comment type="caution">
    <text evidence="17">The sequence shown here is derived from an EMBL/GenBank/DDBJ whole genome shotgun (WGS) entry which is preliminary data.</text>
</comment>
<dbReference type="Gene3D" id="1.10.3810.10">
    <property type="entry name" value="Biosynthetic peptidoglycan transglycosylase-like"/>
    <property type="match status" value="1"/>
</dbReference>
<dbReference type="Gene3D" id="3.40.710.10">
    <property type="entry name" value="DD-peptidase/beta-lactamase superfamily"/>
    <property type="match status" value="1"/>
</dbReference>
<dbReference type="PANTHER" id="PTHR32282:SF33">
    <property type="entry name" value="PEPTIDOGLYCAN GLYCOSYLTRANSFERASE"/>
    <property type="match status" value="1"/>
</dbReference>
<dbReference type="InterPro" id="IPR036950">
    <property type="entry name" value="PBP_transglycosylase"/>
</dbReference>
<evidence type="ECO:0000256" key="13">
    <source>
        <dbReference type="ARBA" id="ARBA00049902"/>
    </source>
</evidence>
<evidence type="ECO:0000256" key="9">
    <source>
        <dbReference type="ARBA" id="ARBA00022984"/>
    </source>
</evidence>
<dbReference type="GO" id="GO:0008360">
    <property type="term" value="P:regulation of cell shape"/>
    <property type="evidence" value="ECO:0007669"/>
    <property type="project" value="UniProtKB-KW"/>
</dbReference>
<keyword evidence="18" id="KW-1185">Reference proteome</keyword>
<keyword evidence="7" id="KW-0378">Hydrolase</keyword>
<evidence type="ECO:0000256" key="7">
    <source>
        <dbReference type="ARBA" id="ARBA00022801"/>
    </source>
</evidence>
<dbReference type="InterPro" id="IPR023346">
    <property type="entry name" value="Lysozyme-like_dom_sf"/>
</dbReference>
<evidence type="ECO:0000259" key="15">
    <source>
        <dbReference type="Pfam" id="PF00905"/>
    </source>
</evidence>
<comment type="catalytic activity">
    <reaction evidence="13">
        <text>[GlcNAc-(1-&gt;4)-Mur2Ac(oyl-L-Ala-gamma-D-Glu-L-Lys-D-Ala-D-Ala)](n)-di-trans,octa-cis-undecaprenyl diphosphate + beta-D-GlcNAc-(1-&gt;4)-Mur2Ac(oyl-L-Ala-gamma-D-Glu-L-Lys-D-Ala-D-Ala)-di-trans,octa-cis-undecaprenyl diphosphate = [GlcNAc-(1-&gt;4)-Mur2Ac(oyl-L-Ala-gamma-D-Glu-L-Lys-D-Ala-D-Ala)](n+1)-di-trans,octa-cis-undecaprenyl diphosphate + di-trans,octa-cis-undecaprenyl diphosphate + H(+)</text>
        <dbReference type="Rhea" id="RHEA:23708"/>
        <dbReference type="Rhea" id="RHEA-COMP:9602"/>
        <dbReference type="Rhea" id="RHEA-COMP:9603"/>
        <dbReference type="ChEBI" id="CHEBI:15378"/>
        <dbReference type="ChEBI" id="CHEBI:58405"/>
        <dbReference type="ChEBI" id="CHEBI:60033"/>
        <dbReference type="ChEBI" id="CHEBI:78435"/>
        <dbReference type="EC" id="2.4.99.28"/>
    </reaction>
</comment>
<organism evidence="17 18">
    <name type="scientific">Nesterenkonia sphaerica</name>
    <dbReference type="NCBI Taxonomy" id="1804988"/>
    <lineage>
        <taxon>Bacteria</taxon>
        <taxon>Bacillati</taxon>
        <taxon>Actinomycetota</taxon>
        <taxon>Actinomycetes</taxon>
        <taxon>Micrococcales</taxon>
        <taxon>Micrococcaceae</taxon>
        <taxon>Nesterenkonia</taxon>
    </lineage>
</organism>
<accession>A0A5R9A3I9</accession>
<comment type="similarity">
    <text evidence="1">In the C-terminal section; belongs to the transpeptidase family.</text>
</comment>
<comment type="catalytic activity">
    <reaction evidence="12">
        <text>Preferential cleavage: (Ac)2-L-Lys-D-Ala-|-D-Ala. Also transpeptidation of peptidyl-alanyl moieties that are N-acyl substituents of D-alanine.</text>
        <dbReference type="EC" id="3.4.16.4"/>
    </reaction>
</comment>
<dbReference type="SUPFAM" id="SSF56601">
    <property type="entry name" value="beta-lactamase/transpeptidase-like"/>
    <property type="match status" value="1"/>
</dbReference>
<evidence type="ECO:0000256" key="4">
    <source>
        <dbReference type="ARBA" id="ARBA00022670"/>
    </source>
</evidence>
<dbReference type="Pfam" id="PF00905">
    <property type="entry name" value="Transpeptidase"/>
    <property type="match status" value="1"/>
</dbReference>
<dbReference type="InterPro" id="IPR012338">
    <property type="entry name" value="Beta-lactam/transpept-like"/>
</dbReference>
<dbReference type="InterPro" id="IPR001460">
    <property type="entry name" value="PCN-bd_Tpept"/>
</dbReference>
<sequence>MASRKSPLFDTATTVGKIMSFLGVSALCGLLAAGLVFPLAATGGAAASAGGDILHEVPAELQEEPLSTPSHMYASDGETRIATFYAENRVPVDLEDVSQEMRDALIAIEDERFYEHGGVDAQGVARAAVHNMTASTQQGASTLTMQYVNNVLNNAAVVSGEGNFLAAGIQEKTYADKLREMKLAVQVEQEMTKDEILEGYLNIVMLGGRNYGVEAAAQYYWGISASELDYQQAATLAGIVQAPNFYRPDLADNVARAETRRNTVLRNMLIHEFITEEEYEEAVAVDLGESLDIQSNEIGCIAAQFAEYFCDYVTEDFLQNETFGEDPSDRAELLARGGLRITTTLDADMQREAEDTVWDHQPRGSQAAALLNSMDPETGDILAMAQSTTYDPNEELDDWNSTSLNLNVGNSHNGGLGFQGGSILKPFVAAAWVEEGNSMDDMVDADQTEYDYGERWQASCMPGGSVTLLQGEGEPDAYSISNVLDDTEREMTVDWGLFHSINTATMATANDMDLCAITDLTDRLGIEGTSEGIELGPLRPDTPSFVLGSASITPLVMNRAYAAFANDGTICAPRSILEVTDAHGNEYEVPEPDCEDVVDPDVVAQVNDTMINIAEQNLYVGERDGEPPFPMAGKTGTNHNVSGMSFQGYTQGVATSAYVTRMHDNNRMWDEGNVPPDSFAGSVAFPLWYDFMREAAGDRATGDFPEARNSPFDERRSGYGGRYAMSELGPSTGSNDDDDDDDDNEGSTSDDN</sequence>
<dbReference type="InterPro" id="IPR050396">
    <property type="entry name" value="Glycosyltr_51/Transpeptidase"/>
</dbReference>
<keyword evidence="9" id="KW-0573">Peptidoglycan synthesis</keyword>
<keyword evidence="8" id="KW-0133">Cell shape</keyword>
<evidence type="ECO:0000313" key="17">
    <source>
        <dbReference type="EMBL" id="TLP73100.1"/>
    </source>
</evidence>
<evidence type="ECO:0000256" key="14">
    <source>
        <dbReference type="SAM" id="MobiDB-lite"/>
    </source>
</evidence>
<dbReference type="GO" id="GO:0071555">
    <property type="term" value="P:cell wall organization"/>
    <property type="evidence" value="ECO:0007669"/>
    <property type="project" value="UniProtKB-KW"/>
</dbReference>
<keyword evidence="11" id="KW-0961">Cell wall biogenesis/degradation</keyword>
<evidence type="ECO:0000313" key="18">
    <source>
        <dbReference type="Proteomes" id="UP000306544"/>
    </source>
</evidence>
<evidence type="ECO:0000256" key="12">
    <source>
        <dbReference type="ARBA" id="ARBA00034000"/>
    </source>
</evidence>
<dbReference type="OrthoDB" id="9766909at2"/>
<evidence type="ECO:0000256" key="6">
    <source>
        <dbReference type="ARBA" id="ARBA00022679"/>
    </source>
</evidence>
<dbReference type="PANTHER" id="PTHR32282">
    <property type="entry name" value="BINDING PROTEIN TRANSPEPTIDASE, PUTATIVE-RELATED"/>
    <property type="match status" value="1"/>
</dbReference>
<evidence type="ECO:0000256" key="10">
    <source>
        <dbReference type="ARBA" id="ARBA00023268"/>
    </source>
</evidence>
<protein>
    <submittedName>
        <fullName evidence="17">Penicillin-binding protein</fullName>
    </submittedName>
</protein>
<keyword evidence="3" id="KW-0121">Carboxypeptidase</keyword>
<keyword evidence="6" id="KW-0808">Transferase</keyword>
<reference evidence="17 18" key="1">
    <citation type="submission" date="2019-05" db="EMBL/GenBank/DDBJ databases">
        <title>Nesterenkonia sp. GY239, isolated from the Southern Atlantic Ocean.</title>
        <authorList>
            <person name="Zhang G."/>
        </authorList>
    </citation>
    <scope>NUCLEOTIDE SEQUENCE [LARGE SCALE GENOMIC DNA]</scope>
    <source>
        <strain evidence="17 18">GY239</strain>
    </source>
</reference>
<keyword evidence="10" id="KW-0511">Multifunctional enzyme</keyword>
<dbReference type="GO" id="GO:0006508">
    <property type="term" value="P:proteolysis"/>
    <property type="evidence" value="ECO:0007669"/>
    <property type="project" value="UniProtKB-KW"/>
</dbReference>
<feature type="domain" description="Glycosyl transferase family 51" evidence="16">
    <location>
        <begin position="80"/>
        <end position="268"/>
    </location>
</feature>
<dbReference type="GO" id="GO:0009002">
    <property type="term" value="F:serine-type D-Ala-D-Ala carboxypeptidase activity"/>
    <property type="evidence" value="ECO:0007669"/>
    <property type="project" value="UniProtKB-EC"/>
</dbReference>
<dbReference type="Pfam" id="PF00912">
    <property type="entry name" value="Transgly"/>
    <property type="match status" value="1"/>
</dbReference>
<dbReference type="Proteomes" id="UP000306544">
    <property type="component" value="Unassembled WGS sequence"/>
</dbReference>
<keyword evidence="4" id="KW-0645">Protease</keyword>
<evidence type="ECO:0000256" key="11">
    <source>
        <dbReference type="ARBA" id="ARBA00023316"/>
    </source>
</evidence>
<evidence type="ECO:0000256" key="5">
    <source>
        <dbReference type="ARBA" id="ARBA00022676"/>
    </source>
</evidence>
<dbReference type="RefSeq" id="WP_138170877.1">
    <property type="nucleotide sequence ID" value="NZ_VAWA01000016.1"/>
</dbReference>
<comment type="similarity">
    <text evidence="2">In the N-terminal section; belongs to the glycosyltransferase 51 family.</text>
</comment>
<proteinExistence type="inferred from homology"/>
<evidence type="ECO:0000256" key="2">
    <source>
        <dbReference type="ARBA" id="ARBA00007739"/>
    </source>
</evidence>
<gene>
    <name evidence="17" type="ORF">FEF27_10830</name>
</gene>
<dbReference type="GO" id="GO:0008658">
    <property type="term" value="F:penicillin binding"/>
    <property type="evidence" value="ECO:0007669"/>
    <property type="project" value="InterPro"/>
</dbReference>
<dbReference type="GO" id="GO:0009252">
    <property type="term" value="P:peptidoglycan biosynthetic process"/>
    <property type="evidence" value="ECO:0007669"/>
    <property type="project" value="UniProtKB-KW"/>
</dbReference>
<evidence type="ECO:0000256" key="3">
    <source>
        <dbReference type="ARBA" id="ARBA00022645"/>
    </source>
</evidence>
<evidence type="ECO:0000256" key="8">
    <source>
        <dbReference type="ARBA" id="ARBA00022960"/>
    </source>
</evidence>
<dbReference type="FunFam" id="1.10.3810.10:FF:000001">
    <property type="entry name" value="Penicillin-binding protein 1A"/>
    <property type="match status" value="1"/>
</dbReference>
<keyword evidence="5" id="KW-0328">Glycosyltransferase</keyword>
<dbReference type="EMBL" id="VAWA01000016">
    <property type="protein sequence ID" value="TLP73100.1"/>
    <property type="molecule type" value="Genomic_DNA"/>
</dbReference>
<evidence type="ECO:0000259" key="16">
    <source>
        <dbReference type="Pfam" id="PF00912"/>
    </source>
</evidence>
<name>A0A5R9A3I9_9MICC</name>
<feature type="domain" description="Penicillin-binding protein transpeptidase" evidence="15">
    <location>
        <begin position="374"/>
        <end position="642"/>
    </location>
</feature>
<dbReference type="GO" id="GO:0008955">
    <property type="term" value="F:peptidoglycan glycosyltransferase activity"/>
    <property type="evidence" value="ECO:0007669"/>
    <property type="project" value="UniProtKB-EC"/>
</dbReference>
<dbReference type="GO" id="GO:0030288">
    <property type="term" value="C:outer membrane-bounded periplasmic space"/>
    <property type="evidence" value="ECO:0007669"/>
    <property type="project" value="TreeGrafter"/>
</dbReference>
<dbReference type="AlphaFoldDB" id="A0A5R9A3I9"/>
<dbReference type="SUPFAM" id="SSF53955">
    <property type="entry name" value="Lysozyme-like"/>
    <property type="match status" value="1"/>
</dbReference>
<evidence type="ECO:0000256" key="1">
    <source>
        <dbReference type="ARBA" id="ARBA00007090"/>
    </source>
</evidence>
<feature type="region of interest" description="Disordered" evidence="14">
    <location>
        <begin position="700"/>
        <end position="752"/>
    </location>
</feature>
<feature type="compositionally biased region" description="Acidic residues" evidence="14">
    <location>
        <begin position="735"/>
        <end position="752"/>
    </location>
</feature>